<dbReference type="GeneID" id="57777644"/>
<comment type="similarity">
    <text evidence="1">Belongs to the LysR transcriptional regulatory family.</text>
</comment>
<name>A0A291N071_SPHYA</name>
<evidence type="ECO:0000256" key="2">
    <source>
        <dbReference type="ARBA" id="ARBA00023015"/>
    </source>
</evidence>
<dbReference type="GO" id="GO:0006351">
    <property type="term" value="P:DNA-templated transcription"/>
    <property type="evidence" value="ECO:0007669"/>
    <property type="project" value="TreeGrafter"/>
</dbReference>
<dbReference type="FunFam" id="1.10.10.10:FF:000001">
    <property type="entry name" value="LysR family transcriptional regulator"/>
    <property type="match status" value="1"/>
</dbReference>
<evidence type="ECO:0000313" key="6">
    <source>
        <dbReference type="EMBL" id="ATI80726.1"/>
    </source>
</evidence>
<dbReference type="SUPFAM" id="SSF46785">
    <property type="entry name" value="Winged helix' DNA-binding domain"/>
    <property type="match status" value="1"/>
</dbReference>
<evidence type="ECO:0000259" key="5">
    <source>
        <dbReference type="PROSITE" id="PS50931"/>
    </source>
</evidence>
<sequence length="300" mass="32415">MDRLTAMEAFVAVAEAGSFTRAAICMRISTPMISLHIQRLEEHLGVRLFNRSTRRVDLTEEGRQYLAHARATLDAYAAAETAMRPGSGVAGRVRLDAPASMGHAFIVPGLAEFHRLHPGIIMDLSLGDRGTFFRVDGFDLVLRTGEAQPSGWRAVTLGSTKLICVASPDYVERHGTPSGSDDLAAHRCILYASVELPGGSPWTLMDGKQKIRVRPPAAFTFNDGAAILAAARQGLGIAQTLDMLAQEDIRAGRLVPVLPDLCQSRLSIVLMGAPDRISLPHVQAALSFLTDRIGWKLDPA</sequence>
<dbReference type="InterPro" id="IPR000847">
    <property type="entry name" value="LysR_HTH_N"/>
</dbReference>
<dbReference type="PROSITE" id="PS50931">
    <property type="entry name" value="HTH_LYSR"/>
    <property type="match status" value="1"/>
</dbReference>
<dbReference type="SUPFAM" id="SSF53850">
    <property type="entry name" value="Periplasmic binding protein-like II"/>
    <property type="match status" value="1"/>
</dbReference>
<gene>
    <name evidence="6" type="ORF">A6768_12475</name>
</gene>
<dbReference type="PANTHER" id="PTHR30537">
    <property type="entry name" value="HTH-TYPE TRANSCRIPTIONAL REGULATOR"/>
    <property type="match status" value="1"/>
</dbReference>
<dbReference type="PANTHER" id="PTHR30537:SF74">
    <property type="entry name" value="HTH-TYPE TRANSCRIPTIONAL REGULATOR TRPI"/>
    <property type="match status" value="1"/>
</dbReference>
<organism evidence="6 7">
    <name type="scientific">Sphingobium yanoikuyae</name>
    <name type="common">Sphingomonas yanoikuyae</name>
    <dbReference type="NCBI Taxonomy" id="13690"/>
    <lineage>
        <taxon>Bacteria</taxon>
        <taxon>Pseudomonadati</taxon>
        <taxon>Pseudomonadota</taxon>
        <taxon>Alphaproteobacteria</taxon>
        <taxon>Sphingomonadales</taxon>
        <taxon>Sphingomonadaceae</taxon>
        <taxon>Sphingobium</taxon>
    </lineage>
</organism>
<dbReference type="Pfam" id="PF00126">
    <property type="entry name" value="HTH_1"/>
    <property type="match status" value="1"/>
</dbReference>
<dbReference type="Pfam" id="PF03466">
    <property type="entry name" value="LysR_substrate"/>
    <property type="match status" value="1"/>
</dbReference>
<dbReference type="EMBL" id="CP023741">
    <property type="protein sequence ID" value="ATI80726.1"/>
    <property type="molecule type" value="Genomic_DNA"/>
</dbReference>
<dbReference type="InterPro" id="IPR036390">
    <property type="entry name" value="WH_DNA-bd_sf"/>
</dbReference>
<dbReference type="InterPro" id="IPR036388">
    <property type="entry name" value="WH-like_DNA-bd_sf"/>
</dbReference>
<dbReference type="Gene3D" id="1.10.10.10">
    <property type="entry name" value="Winged helix-like DNA-binding domain superfamily/Winged helix DNA-binding domain"/>
    <property type="match status" value="1"/>
</dbReference>
<reference evidence="6 7" key="1">
    <citation type="submission" date="2017-10" db="EMBL/GenBank/DDBJ databases">
        <title>Sphingobium yanoikuyae S72.</title>
        <authorList>
            <person name="Sanchez E."/>
            <person name="Bustos P."/>
            <person name="Mendoza P."/>
            <person name="Guo X."/>
            <person name="Mendoza A."/>
        </authorList>
    </citation>
    <scope>NUCLEOTIDE SEQUENCE [LARGE SCALE GENOMIC DNA]</scope>
    <source>
        <strain evidence="6 7">S72</strain>
    </source>
</reference>
<dbReference type="InterPro" id="IPR058163">
    <property type="entry name" value="LysR-type_TF_proteobact-type"/>
</dbReference>
<feature type="domain" description="HTH lysR-type" evidence="5">
    <location>
        <begin position="1"/>
        <end position="59"/>
    </location>
</feature>
<proteinExistence type="inferred from homology"/>
<keyword evidence="4" id="KW-0804">Transcription</keyword>
<protein>
    <submittedName>
        <fullName evidence="6">Transcriptional regulator</fullName>
    </submittedName>
</protein>
<dbReference type="KEGG" id="sya:A6768_12475"/>
<dbReference type="InterPro" id="IPR005119">
    <property type="entry name" value="LysR_subst-bd"/>
</dbReference>
<dbReference type="GO" id="GO:0003700">
    <property type="term" value="F:DNA-binding transcription factor activity"/>
    <property type="evidence" value="ECO:0007669"/>
    <property type="project" value="InterPro"/>
</dbReference>
<keyword evidence="2" id="KW-0805">Transcription regulation</keyword>
<keyword evidence="3" id="KW-0238">DNA-binding</keyword>
<dbReference type="RefSeq" id="WP_097383851.1">
    <property type="nucleotide sequence ID" value="NZ_CP023741.1"/>
</dbReference>
<evidence type="ECO:0000256" key="1">
    <source>
        <dbReference type="ARBA" id="ARBA00009437"/>
    </source>
</evidence>
<dbReference type="Proteomes" id="UP000219422">
    <property type="component" value="Chromosome"/>
</dbReference>
<evidence type="ECO:0000313" key="7">
    <source>
        <dbReference type="Proteomes" id="UP000219422"/>
    </source>
</evidence>
<evidence type="ECO:0000256" key="3">
    <source>
        <dbReference type="ARBA" id="ARBA00023125"/>
    </source>
</evidence>
<dbReference type="Gene3D" id="3.40.190.290">
    <property type="match status" value="1"/>
</dbReference>
<dbReference type="GO" id="GO:0043565">
    <property type="term" value="F:sequence-specific DNA binding"/>
    <property type="evidence" value="ECO:0007669"/>
    <property type="project" value="TreeGrafter"/>
</dbReference>
<accession>A0A291N071</accession>
<dbReference type="CDD" id="cd08422">
    <property type="entry name" value="PBP2_CrgA_like"/>
    <property type="match status" value="1"/>
</dbReference>
<dbReference type="AlphaFoldDB" id="A0A291N071"/>
<evidence type="ECO:0000256" key="4">
    <source>
        <dbReference type="ARBA" id="ARBA00023163"/>
    </source>
</evidence>
<dbReference type="PRINTS" id="PR00039">
    <property type="entry name" value="HTHLYSR"/>
</dbReference>